<evidence type="ECO:0000256" key="1">
    <source>
        <dbReference type="SAM" id="MobiDB-lite"/>
    </source>
</evidence>
<name>A0ABQ9HKB2_9NEOP</name>
<feature type="region of interest" description="Disordered" evidence="1">
    <location>
        <begin position="379"/>
        <end position="398"/>
    </location>
</feature>
<comment type="caution">
    <text evidence="2">The sequence shown here is derived from an EMBL/GenBank/DDBJ whole genome shotgun (WGS) entry which is preliminary data.</text>
</comment>
<organism evidence="2 3">
    <name type="scientific">Dryococelus australis</name>
    <dbReference type="NCBI Taxonomy" id="614101"/>
    <lineage>
        <taxon>Eukaryota</taxon>
        <taxon>Metazoa</taxon>
        <taxon>Ecdysozoa</taxon>
        <taxon>Arthropoda</taxon>
        <taxon>Hexapoda</taxon>
        <taxon>Insecta</taxon>
        <taxon>Pterygota</taxon>
        <taxon>Neoptera</taxon>
        <taxon>Polyneoptera</taxon>
        <taxon>Phasmatodea</taxon>
        <taxon>Verophasmatodea</taxon>
        <taxon>Anareolatae</taxon>
        <taxon>Phasmatidae</taxon>
        <taxon>Eurycanthinae</taxon>
        <taxon>Dryococelus</taxon>
    </lineage>
</organism>
<keyword evidence="3" id="KW-1185">Reference proteome</keyword>
<evidence type="ECO:0000313" key="3">
    <source>
        <dbReference type="Proteomes" id="UP001159363"/>
    </source>
</evidence>
<feature type="region of interest" description="Disordered" evidence="1">
    <location>
        <begin position="453"/>
        <end position="474"/>
    </location>
</feature>
<gene>
    <name evidence="2" type="ORF">PR048_016491</name>
</gene>
<dbReference type="Proteomes" id="UP001159363">
    <property type="component" value="Chromosome 4"/>
</dbReference>
<feature type="region of interest" description="Disordered" evidence="1">
    <location>
        <begin position="329"/>
        <end position="348"/>
    </location>
</feature>
<dbReference type="EMBL" id="JARBHB010000005">
    <property type="protein sequence ID" value="KAJ8884634.1"/>
    <property type="molecule type" value="Genomic_DNA"/>
</dbReference>
<feature type="compositionally biased region" description="Polar residues" evidence="1">
    <location>
        <begin position="453"/>
        <end position="465"/>
    </location>
</feature>
<protein>
    <submittedName>
        <fullName evidence="2">Uncharacterized protein</fullName>
    </submittedName>
</protein>
<proteinExistence type="predicted"/>
<sequence length="659" mass="73460">MHEFSWDAVNNEKVLEEVWEEVTQNLHKCHTKSKGYFSLKVEDKVLLESHFLSNKAAQFSANLAPNNLPSWMLDIWMLPEVVWFCSMLGADEGVPYTSWHTFEMEIFGGPAENWPFSTRFLIFATSFKEFRLQYPSRGRDFYNSVHTVNILRQEQAVAYAKPLAERLPLSRSSLLSQLCAQVQGSAANLAFLQSYSRVSPWHSAAPGNNKERRANKRRGRVSVGCRWKRQFSTTVAGMADVVGSLSSFSLFASISLTLSLSFSAPPCEQKGIVAVETGPIQSHIRPYFRRNIKQGAIEERHRQAWGKFPSSRYSEKLIKASCALGASAETPLHPPASGNNPRDADTNPLRAEAAPAPVLVSCRELCLARRKLTQSHTTAPLTTLPTPHAKHFSQSPTTPTPHLTLFSTPTTPPLITLPLPATLIHRNPFHQTLPYYPYYHSLHYTPQLHHPSIPSSIHRQQSPLCQHNHPSRRHPLNPSTPPFHISLTPLNTTPPLKSSPVKFTVVSQSPLATYPMVVTLYRGSCPLVAYLSRVKVLMKLTWRWKAKTLQVAPHCSPPSSLGLKMTLCEKTVIFQGHETSPFNMSLAIYPPSKTEFVSGGLIPVIDTTLQNLLAAKTHPPTQAKNCPFQCRSSQKLPPQGQKLFCIPGLSTQGTAQTPL</sequence>
<evidence type="ECO:0000313" key="2">
    <source>
        <dbReference type="EMBL" id="KAJ8884634.1"/>
    </source>
</evidence>
<accession>A0ABQ9HKB2</accession>
<reference evidence="2 3" key="1">
    <citation type="submission" date="2023-02" db="EMBL/GenBank/DDBJ databases">
        <title>LHISI_Scaffold_Assembly.</title>
        <authorList>
            <person name="Stuart O.P."/>
            <person name="Cleave R."/>
            <person name="Magrath M.J.L."/>
            <person name="Mikheyev A.S."/>
        </authorList>
    </citation>
    <scope>NUCLEOTIDE SEQUENCE [LARGE SCALE GENOMIC DNA]</scope>
    <source>
        <strain evidence="2">Daus_M_001</strain>
        <tissue evidence="2">Leg muscle</tissue>
    </source>
</reference>